<dbReference type="Proteomes" id="UP000249819">
    <property type="component" value="Unassembled WGS sequence"/>
</dbReference>
<dbReference type="PANTHER" id="PTHR12684">
    <property type="entry name" value="PUTATIVE PHOSPHOTRANSFERASE"/>
    <property type="match status" value="1"/>
</dbReference>
<dbReference type="Gene3D" id="3.20.170.30">
    <property type="match status" value="1"/>
</dbReference>
<gene>
    <name evidence="5" type="primary">kptA</name>
    <name evidence="6" type="ORF">CLV59_106205</name>
</gene>
<dbReference type="EMBL" id="QLMA01000006">
    <property type="protein sequence ID" value="RAJ79144.1"/>
    <property type="molecule type" value="Genomic_DNA"/>
</dbReference>
<reference evidence="6 7" key="1">
    <citation type="submission" date="2018-06" db="EMBL/GenBank/DDBJ databases">
        <title>Genomic Encyclopedia of Archaeal and Bacterial Type Strains, Phase II (KMG-II): from individual species to whole genera.</title>
        <authorList>
            <person name="Goeker M."/>
        </authorList>
    </citation>
    <scope>NUCLEOTIDE SEQUENCE [LARGE SCALE GENOMIC DNA]</scope>
    <source>
        <strain evidence="6 7">DSM 29821</strain>
    </source>
</reference>
<evidence type="ECO:0000256" key="3">
    <source>
        <dbReference type="ARBA" id="ARBA00023027"/>
    </source>
</evidence>
<dbReference type="GO" id="GO:0003950">
    <property type="term" value="F:NAD+ poly-ADP-ribosyltransferase activity"/>
    <property type="evidence" value="ECO:0007669"/>
    <property type="project" value="InterPro"/>
</dbReference>
<comment type="function">
    <text evidence="4 5">Removes the 2'-phosphate from RNA via an intermediate in which the phosphate is ADP-ribosylated by NAD followed by a presumed transesterification to release the RNA and generate ADP-ribose 1''-2''-cyclic phosphate (APPR&gt;P). May function as an ADP-ribosylase.</text>
</comment>
<dbReference type="RefSeq" id="WP_111593612.1">
    <property type="nucleotide sequence ID" value="NZ_QLMA01000006.1"/>
</dbReference>
<evidence type="ECO:0000256" key="5">
    <source>
        <dbReference type="HAMAP-Rule" id="MF_00299"/>
    </source>
</evidence>
<evidence type="ECO:0000313" key="6">
    <source>
        <dbReference type="EMBL" id="RAJ79144.1"/>
    </source>
</evidence>
<keyword evidence="2 5" id="KW-0808">Transferase</keyword>
<name>A0A327VWC9_9BACT</name>
<dbReference type="AlphaFoldDB" id="A0A327VWC9"/>
<sequence>MNEAQKKTHSKFLSKILRHSPDAIGLRLDNQGWADVAELILKAGNRFTMAELEEIVDTNEKKRFAFNESKTRIRASQGHSIDIDLALPPAVPPAFLYHGTTGSAIKEIRQEGIKRMSRQHVHLSIDKETAIKVGSRHGVPVILTIRTGEMHADGFVFWCSENNVWLTDAVPKKYIDYPHNFR</sequence>
<comment type="caution">
    <text evidence="6">The sequence shown here is derived from an EMBL/GenBank/DDBJ whole genome shotgun (WGS) entry which is preliminary data.</text>
</comment>
<dbReference type="InterPro" id="IPR042081">
    <property type="entry name" value="RNA_2'-PTrans_C"/>
</dbReference>
<evidence type="ECO:0000256" key="1">
    <source>
        <dbReference type="ARBA" id="ARBA00009836"/>
    </source>
</evidence>
<dbReference type="OrthoDB" id="4537997at2"/>
<dbReference type="GO" id="GO:0006388">
    <property type="term" value="P:tRNA splicing, via endonucleolytic cleavage and ligation"/>
    <property type="evidence" value="ECO:0007669"/>
    <property type="project" value="UniProtKB-UniRule"/>
</dbReference>
<dbReference type="PANTHER" id="PTHR12684:SF2">
    <property type="entry name" value="TRNA 2'-PHOSPHOTRANSFERASE 1"/>
    <property type="match status" value="1"/>
</dbReference>
<protein>
    <recommendedName>
        <fullName evidence="5">Probable RNA 2'-phosphotransferase</fullName>
        <ecNumber evidence="5">2.7.1.-</ecNumber>
    </recommendedName>
</protein>
<keyword evidence="3 5" id="KW-0520">NAD</keyword>
<evidence type="ECO:0000256" key="2">
    <source>
        <dbReference type="ARBA" id="ARBA00022679"/>
    </source>
</evidence>
<evidence type="ECO:0000313" key="7">
    <source>
        <dbReference type="Proteomes" id="UP000249819"/>
    </source>
</evidence>
<dbReference type="SUPFAM" id="SSF56399">
    <property type="entry name" value="ADP-ribosylation"/>
    <property type="match status" value="1"/>
</dbReference>
<dbReference type="Pfam" id="PF01885">
    <property type="entry name" value="PTS_2-RNA"/>
    <property type="match status" value="1"/>
</dbReference>
<dbReference type="HAMAP" id="MF_00299">
    <property type="entry name" value="KptA"/>
    <property type="match status" value="1"/>
</dbReference>
<dbReference type="GO" id="GO:0000215">
    <property type="term" value="F:tRNA 2'-phosphotransferase activity"/>
    <property type="evidence" value="ECO:0007669"/>
    <property type="project" value="TreeGrafter"/>
</dbReference>
<comment type="similarity">
    <text evidence="1 5">Belongs to the KptA/TPT1 family.</text>
</comment>
<proteinExistence type="inferred from homology"/>
<dbReference type="InterPro" id="IPR042080">
    <property type="entry name" value="RNA_2'-PTrans_N"/>
</dbReference>
<dbReference type="InterPro" id="IPR022928">
    <property type="entry name" value="RNA_2'-PTrans_KptA"/>
</dbReference>
<dbReference type="InterPro" id="IPR002745">
    <property type="entry name" value="Ptrans_KptA/Tpt1"/>
</dbReference>
<accession>A0A327VWC9</accession>
<dbReference type="Gene3D" id="1.10.10.970">
    <property type="entry name" value="RNA 2'-phosphotransferase, Tpt1/KptA family, N-terminal domain"/>
    <property type="match status" value="1"/>
</dbReference>
<organism evidence="6 7">
    <name type="scientific">Chitinophaga dinghuensis</name>
    <dbReference type="NCBI Taxonomy" id="1539050"/>
    <lineage>
        <taxon>Bacteria</taxon>
        <taxon>Pseudomonadati</taxon>
        <taxon>Bacteroidota</taxon>
        <taxon>Chitinophagia</taxon>
        <taxon>Chitinophagales</taxon>
        <taxon>Chitinophagaceae</taxon>
        <taxon>Chitinophaga</taxon>
    </lineage>
</organism>
<keyword evidence="7" id="KW-1185">Reference proteome</keyword>
<dbReference type="NCBIfam" id="NF002014">
    <property type="entry name" value="PRK00819.1-4"/>
    <property type="match status" value="1"/>
</dbReference>
<evidence type="ECO:0000256" key="4">
    <source>
        <dbReference type="ARBA" id="ARBA00025212"/>
    </source>
</evidence>
<dbReference type="EC" id="2.7.1.-" evidence="5"/>